<dbReference type="InterPro" id="IPR050491">
    <property type="entry name" value="AmpC-like"/>
</dbReference>
<evidence type="ECO:0000259" key="3">
    <source>
        <dbReference type="Pfam" id="PF00144"/>
    </source>
</evidence>
<dbReference type="PANTHER" id="PTHR46825:SF9">
    <property type="entry name" value="BETA-LACTAMASE-RELATED DOMAIN-CONTAINING PROTEIN"/>
    <property type="match status" value="1"/>
</dbReference>
<keyword evidence="5" id="KW-1185">Reference proteome</keyword>
<sequence length="645" mass="70443">MRFQGILSFLCSLSTAVLAAPQDQTVLSATTLPNWQYYYDADAGQHQANFSALSNAGYQPISLSAYGQPPNERYAAVWVQRPNTGFVGVHNTDGTGYQSFFNEWSQQGFTSTIISVTGPSSSAVYSGIMVKNGVMNWYQKCGLTNSQFYVELANAQSQRYILKSFTEFGDGTSADRRYCGVWWPNNQYDKSTYFVDESYSALQSTFNAELTKPYWRLSYLSISEDRLASSTFDDTYVGAWVAQIGMSAATLVSVTAEQQAAGRYPIHLQGGGTGSNTQFGAIWASQDIPSPRTWQVSGSVTGFKNNGQASTQADTLFQSWMQANGVRQAQFTVGKNGNTLLQKAYSWSETARHATAVNDVFLLASNSKMFVEATIQTLYNSNKLTPSTLVYPLLGYTNTPDPRLQQITVDQLLTHYGGLNDTQSGFDPTYSMRQIAIAQNLGPNPALTKDVVDFMSRYTLDYNPGAGYAYSNYGYLLLSYVVEHVTGMSYYDYLSSAVLQPGGYDVRQWPTSPSAHVNDPITQESMYTGLNAAQPQSSDLIADIFGGDGMYKEDCYGPAALAASATTLSKFIFTHAVWGIGGRVPGAARSGSTPGTRTWAESDFNGLDWAVTVNTRDFPPSAQDPFDVTLCSTNIPAFLSANPTS</sequence>
<dbReference type="OrthoDB" id="5946976at2759"/>
<dbReference type="Pfam" id="PF00144">
    <property type="entry name" value="Beta-lactamase"/>
    <property type="match status" value="1"/>
</dbReference>
<dbReference type="InterPro" id="IPR012338">
    <property type="entry name" value="Beta-lactam/transpept-like"/>
</dbReference>
<keyword evidence="2" id="KW-0732">Signal</keyword>
<comment type="similarity">
    <text evidence="1">Belongs to the peptidase S12 family.</text>
</comment>
<comment type="caution">
    <text evidence="4">The sequence shown here is derived from an EMBL/GenBank/DDBJ whole genome shotgun (WGS) entry which is preliminary data.</text>
</comment>
<dbReference type="InParanoid" id="A0A409W9N1"/>
<dbReference type="InterPro" id="IPR049511">
    <property type="entry name" value="PGH-like_rpt"/>
</dbReference>
<dbReference type="InterPro" id="IPR001466">
    <property type="entry name" value="Beta-lactam-related"/>
</dbReference>
<reference evidence="4 5" key="1">
    <citation type="journal article" date="2018" name="Evol. Lett.">
        <title>Horizontal gene cluster transfer increased hallucinogenic mushroom diversity.</title>
        <authorList>
            <person name="Reynolds H.T."/>
            <person name="Vijayakumar V."/>
            <person name="Gluck-Thaler E."/>
            <person name="Korotkin H.B."/>
            <person name="Matheny P.B."/>
            <person name="Slot J.C."/>
        </authorList>
    </citation>
    <scope>NUCLEOTIDE SEQUENCE [LARGE SCALE GENOMIC DNA]</scope>
    <source>
        <strain evidence="4 5">SRW20</strain>
    </source>
</reference>
<accession>A0A409W9N1</accession>
<evidence type="ECO:0000256" key="1">
    <source>
        <dbReference type="ARBA" id="ARBA00038215"/>
    </source>
</evidence>
<name>A0A409W9N1_9AGAR</name>
<dbReference type="PANTHER" id="PTHR46825">
    <property type="entry name" value="D-ALANYL-D-ALANINE-CARBOXYPEPTIDASE/ENDOPEPTIDASE AMPH"/>
    <property type="match status" value="1"/>
</dbReference>
<dbReference type="SUPFAM" id="SSF56601">
    <property type="entry name" value="beta-lactamase/transpeptidase-like"/>
    <property type="match status" value="1"/>
</dbReference>
<protein>
    <recommendedName>
        <fullName evidence="3">Beta-lactamase-related domain-containing protein</fullName>
    </recommendedName>
</protein>
<dbReference type="Pfam" id="PF17660">
    <property type="entry name" value="BTRD1"/>
    <property type="match status" value="3"/>
</dbReference>
<feature type="chain" id="PRO_5019359446" description="Beta-lactamase-related domain-containing protein" evidence="2">
    <location>
        <begin position="20"/>
        <end position="645"/>
    </location>
</feature>
<dbReference type="Proteomes" id="UP000284706">
    <property type="component" value="Unassembled WGS sequence"/>
</dbReference>
<dbReference type="EMBL" id="NHYE01005280">
    <property type="protein sequence ID" value="PPQ75212.1"/>
    <property type="molecule type" value="Genomic_DNA"/>
</dbReference>
<dbReference type="AlphaFoldDB" id="A0A409W9N1"/>
<evidence type="ECO:0000313" key="4">
    <source>
        <dbReference type="EMBL" id="PPQ75212.1"/>
    </source>
</evidence>
<feature type="domain" description="Beta-lactamase-related" evidence="3">
    <location>
        <begin position="314"/>
        <end position="598"/>
    </location>
</feature>
<organism evidence="4 5">
    <name type="scientific">Gymnopilus dilepis</name>
    <dbReference type="NCBI Taxonomy" id="231916"/>
    <lineage>
        <taxon>Eukaryota</taxon>
        <taxon>Fungi</taxon>
        <taxon>Dikarya</taxon>
        <taxon>Basidiomycota</taxon>
        <taxon>Agaricomycotina</taxon>
        <taxon>Agaricomycetes</taxon>
        <taxon>Agaricomycetidae</taxon>
        <taxon>Agaricales</taxon>
        <taxon>Agaricineae</taxon>
        <taxon>Hymenogastraceae</taxon>
        <taxon>Gymnopilus</taxon>
    </lineage>
</organism>
<feature type="signal peptide" evidence="2">
    <location>
        <begin position="1"/>
        <end position="19"/>
    </location>
</feature>
<dbReference type="STRING" id="231916.A0A409W9N1"/>
<dbReference type="Gene3D" id="3.40.710.10">
    <property type="entry name" value="DD-peptidase/beta-lactamase superfamily"/>
    <property type="match status" value="1"/>
</dbReference>
<proteinExistence type="inferred from homology"/>
<gene>
    <name evidence="4" type="ORF">CVT26_008348</name>
</gene>
<evidence type="ECO:0000256" key="2">
    <source>
        <dbReference type="SAM" id="SignalP"/>
    </source>
</evidence>
<evidence type="ECO:0000313" key="5">
    <source>
        <dbReference type="Proteomes" id="UP000284706"/>
    </source>
</evidence>